<comment type="subcellular location">
    <subcellularLocation>
        <location evidence="2">Cell membrane</location>
        <topology evidence="2">Multi-pass membrane protein</topology>
    </subcellularLocation>
</comment>
<evidence type="ECO:0000256" key="4">
    <source>
        <dbReference type="ARBA" id="ARBA00022475"/>
    </source>
</evidence>
<dbReference type="CDD" id="cd00075">
    <property type="entry name" value="HATPase"/>
    <property type="match status" value="1"/>
</dbReference>
<dbReference type="SUPFAM" id="SSF158472">
    <property type="entry name" value="HAMP domain-like"/>
    <property type="match status" value="1"/>
</dbReference>
<protein>
    <recommendedName>
        <fullName evidence="3">histidine kinase</fullName>
        <ecNumber evidence="3">2.7.13.3</ecNumber>
    </recommendedName>
</protein>
<dbReference type="InterPro" id="IPR008358">
    <property type="entry name" value="Sig_transdc_His_kin/Pase_MprB"/>
</dbReference>
<evidence type="ECO:0000259" key="15">
    <source>
        <dbReference type="PROSITE" id="PS50109"/>
    </source>
</evidence>
<keyword evidence="6" id="KW-0808">Transferase</keyword>
<dbReference type="InterPro" id="IPR036890">
    <property type="entry name" value="HATPase_C_sf"/>
</dbReference>
<sequence>MTIKNQSISKRFEAWVIRLINKPRNHLYTYILFATIIAGILSIATWLILNNASNMLYLRNYGKRAEAISREITTMVESKNLTYYQAIETIDLTQYYEENIRLVSNNGEKHSNDNKRMNFHSNDILYMFPINYSDSSGQILIRPMLRMLVPQYYEFIIVLISAFIFMLTLFLFIRKSIRYIEEIDRSIDIIAGGKLEYEIPIRGNNELSRLAANINEMSNSLKERMDIEKESDIKQRQLITDISHDLRTPLTALIGYLDLLENHIYENQEEADDFIHCASQKCFKLQTLIEELFTYNKLINKDIPISIEKDDIIEIVKEFISEQGLKINLESKERKAIISIDRNLINRIFDNLFDNIRKYGIRSEDATIYIKKIDHKVIIIVENSTDQDLSNKVDNIFERMYVGNESRTDNSSGLGLSIVAECVNLMNGLISAKFQKPRLQIIMEFNEG</sequence>
<evidence type="ECO:0000313" key="17">
    <source>
        <dbReference type="EMBL" id="PEG30266.1"/>
    </source>
</evidence>
<name>A0A2A7MF22_9CLOT</name>
<feature type="domain" description="Histidine kinase" evidence="15">
    <location>
        <begin position="241"/>
        <end position="448"/>
    </location>
</feature>
<dbReference type="Pfam" id="PF02518">
    <property type="entry name" value="HATPase_c"/>
    <property type="match status" value="1"/>
</dbReference>
<keyword evidence="4" id="KW-1003">Cell membrane</keyword>
<dbReference type="SUPFAM" id="SSF47384">
    <property type="entry name" value="Homodimeric domain of signal transducing histidine kinase"/>
    <property type="match status" value="1"/>
</dbReference>
<comment type="catalytic activity">
    <reaction evidence="1">
        <text>ATP + protein L-histidine = ADP + protein N-phospho-L-histidine.</text>
        <dbReference type="EC" id="2.7.13.3"/>
    </reaction>
</comment>
<feature type="domain" description="HAMP" evidence="16">
    <location>
        <begin position="174"/>
        <end position="226"/>
    </location>
</feature>
<gene>
    <name evidence="17" type="ORF">CQ394_00620</name>
</gene>
<dbReference type="Gene3D" id="6.10.340.10">
    <property type="match status" value="1"/>
</dbReference>
<dbReference type="InterPro" id="IPR005467">
    <property type="entry name" value="His_kinase_dom"/>
</dbReference>
<dbReference type="EMBL" id="PDCJ01000001">
    <property type="protein sequence ID" value="PEG30266.1"/>
    <property type="molecule type" value="Genomic_DNA"/>
</dbReference>
<evidence type="ECO:0000256" key="11">
    <source>
        <dbReference type="ARBA" id="ARBA00022989"/>
    </source>
</evidence>
<dbReference type="PROSITE" id="PS50109">
    <property type="entry name" value="HIS_KIN"/>
    <property type="match status" value="1"/>
</dbReference>
<feature type="transmembrane region" description="Helical" evidence="14">
    <location>
        <begin position="27"/>
        <end position="49"/>
    </location>
</feature>
<dbReference type="RefSeq" id="WP_058294440.1">
    <property type="nucleotide sequence ID" value="NZ_LN890328.1"/>
</dbReference>
<evidence type="ECO:0000256" key="3">
    <source>
        <dbReference type="ARBA" id="ARBA00012438"/>
    </source>
</evidence>
<keyword evidence="18" id="KW-1185">Reference proteome</keyword>
<evidence type="ECO:0000256" key="2">
    <source>
        <dbReference type="ARBA" id="ARBA00004651"/>
    </source>
</evidence>
<keyword evidence="9 17" id="KW-0418">Kinase</keyword>
<evidence type="ECO:0000313" key="18">
    <source>
        <dbReference type="Proteomes" id="UP000220840"/>
    </source>
</evidence>
<dbReference type="PANTHER" id="PTHR45528:SF1">
    <property type="entry name" value="SENSOR HISTIDINE KINASE CPXA"/>
    <property type="match status" value="1"/>
</dbReference>
<evidence type="ECO:0000256" key="13">
    <source>
        <dbReference type="ARBA" id="ARBA00023136"/>
    </source>
</evidence>
<evidence type="ECO:0000256" key="12">
    <source>
        <dbReference type="ARBA" id="ARBA00023012"/>
    </source>
</evidence>
<dbReference type="InterPro" id="IPR003661">
    <property type="entry name" value="HisK_dim/P_dom"/>
</dbReference>
<dbReference type="STRING" id="137838.GCA_001458595_01561"/>
<keyword evidence="12" id="KW-0902">Two-component regulatory system</keyword>
<dbReference type="Gene3D" id="1.10.287.130">
    <property type="match status" value="1"/>
</dbReference>
<dbReference type="OrthoDB" id="9792991at2"/>
<dbReference type="SUPFAM" id="SSF55874">
    <property type="entry name" value="ATPase domain of HSP90 chaperone/DNA topoisomerase II/histidine kinase"/>
    <property type="match status" value="1"/>
</dbReference>
<keyword evidence="10" id="KW-0067">ATP-binding</keyword>
<dbReference type="PANTHER" id="PTHR45528">
    <property type="entry name" value="SENSOR HISTIDINE KINASE CPXA"/>
    <property type="match status" value="1"/>
</dbReference>
<dbReference type="InterPro" id="IPR003660">
    <property type="entry name" value="HAMP_dom"/>
</dbReference>
<evidence type="ECO:0000256" key="10">
    <source>
        <dbReference type="ARBA" id="ARBA00022840"/>
    </source>
</evidence>
<feature type="transmembrane region" description="Helical" evidence="14">
    <location>
        <begin position="152"/>
        <end position="173"/>
    </location>
</feature>
<keyword evidence="7 14" id="KW-0812">Transmembrane</keyword>
<evidence type="ECO:0000256" key="7">
    <source>
        <dbReference type="ARBA" id="ARBA00022692"/>
    </source>
</evidence>
<dbReference type="EC" id="2.7.13.3" evidence="3"/>
<dbReference type="GO" id="GO:0005886">
    <property type="term" value="C:plasma membrane"/>
    <property type="evidence" value="ECO:0007669"/>
    <property type="project" value="UniProtKB-SubCell"/>
</dbReference>
<keyword evidence="13 14" id="KW-0472">Membrane</keyword>
<keyword evidence="5" id="KW-0597">Phosphoprotein</keyword>
<dbReference type="Pfam" id="PF00512">
    <property type="entry name" value="HisKA"/>
    <property type="match status" value="1"/>
</dbReference>
<dbReference type="Proteomes" id="UP000220840">
    <property type="component" value="Unassembled WGS sequence"/>
</dbReference>
<evidence type="ECO:0000259" key="16">
    <source>
        <dbReference type="PROSITE" id="PS50885"/>
    </source>
</evidence>
<keyword evidence="8" id="KW-0547">Nucleotide-binding</keyword>
<dbReference type="SMART" id="SM00387">
    <property type="entry name" value="HATPase_c"/>
    <property type="match status" value="1"/>
</dbReference>
<dbReference type="InterPro" id="IPR050398">
    <property type="entry name" value="HssS/ArlS-like"/>
</dbReference>
<reference evidence="17 18" key="1">
    <citation type="submission" date="2017-10" db="EMBL/GenBank/DDBJ databases">
        <title>Effective Description of Clostridium neonatale sp. nov. linked to necrotizing enterocolitis in neonates and a clarification of species assignable to the genus Clostridium (Prazmowski 1880) emend. Lawson and Rainey 2016.</title>
        <authorList>
            <person name="Bernard K."/>
            <person name="Burdz T."/>
            <person name="Wiebe D."/>
            <person name="Balcewich B."/>
            <person name="Alfa M."/>
            <person name="Bernier A.-M."/>
        </authorList>
    </citation>
    <scope>NUCLEOTIDE SEQUENCE [LARGE SCALE GENOMIC DNA]</scope>
    <source>
        <strain evidence="17 18">LCDC99A005</strain>
    </source>
</reference>
<dbReference type="InterPro" id="IPR036097">
    <property type="entry name" value="HisK_dim/P_sf"/>
</dbReference>
<accession>A0A2A7MF22</accession>
<dbReference type="InterPro" id="IPR003594">
    <property type="entry name" value="HATPase_dom"/>
</dbReference>
<organism evidence="17 18">
    <name type="scientific">Clostridium neonatale</name>
    <dbReference type="NCBI Taxonomy" id="137838"/>
    <lineage>
        <taxon>Bacteria</taxon>
        <taxon>Bacillati</taxon>
        <taxon>Bacillota</taxon>
        <taxon>Clostridia</taxon>
        <taxon>Eubacteriales</taxon>
        <taxon>Clostridiaceae</taxon>
        <taxon>Clostridium</taxon>
    </lineage>
</organism>
<dbReference type="PROSITE" id="PS50885">
    <property type="entry name" value="HAMP"/>
    <property type="match status" value="1"/>
</dbReference>
<evidence type="ECO:0000256" key="14">
    <source>
        <dbReference type="SAM" id="Phobius"/>
    </source>
</evidence>
<dbReference type="CDD" id="cd00082">
    <property type="entry name" value="HisKA"/>
    <property type="match status" value="1"/>
</dbReference>
<dbReference type="AlphaFoldDB" id="A0A2A7MF22"/>
<dbReference type="Gene3D" id="3.30.565.10">
    <property type="entry name" value="Histidine kinase-like ATPase, C-terminal domain"/>
    <property type="match status" value="1"/>
</dbReference>
<dbReference type="SMART" id="SM00388">
    <property type="entry name" value="HisKA"/>
    <property type="match status" value="1"/>
</dbReference>
<dbReference type="Pfam" id="PF00672">
    <property type="entry name" value="HAMP"/>
    <property type="match status" value="1"/>
</dbReference>
<dbReference type="GO" id="GO:0005524">
    <property type="term" value="F:ATP binding"/>
    <property type="evidence" value="ECO:0007669"/>
    <property type="project" value="UniProtKB-KW"/>
</dbReference>
<dbReference type="GO" id="GO:0000155">
    <property type="term" value="F:phosphorelay sensor kinase activity"/>
    <property type="evidence" value="ECO:0007669"/>
    <property type="project" value="InterPro"/>
</dbReference>
<evidence type="ECO:0000256" key="1">
    <source>
        <dbReference type="ARBA" id="ARBA00000085"/>
    </source>
</evidence>
<evidence type="ECO:0000256" key="8">
    <source>
        <dbReference type="ARBA" id="ARBA00022741"/>
    </source>
</evidence>
<dbReference type="SMART" id="SM00304">
    <property type="entry name" value="HAMP"/>
    <property type="match status" value="1"/>
</dbReference>
<dbReference type="PRINTS" id="PR01780">
    <property type="entry name" value="LANTIREGPROT"/>
</dbReference>
<keyword evidence="11 14" id="KW-1133">Transmembrane helix</keyword>
<evidence type="ECO:0000256" key="6">
    <source>
        <dbReference type="ARBA" id="ARBA00022679"/>
    </source>
</evidence>
<dbReference type="CDD" id="cd06225">
    <property type="entry name" value="HAMP"/>
    <property type="match status" value="1"/>
</dbReference>
<evidence type="ECO:0000256" key="9">
    <source>
        <dbReference type="ARBA" id="ARBA00022777"/>
    </source>
</evidence>
<comment type="caution">
    <text evidence="17">The sequence shown here is derived from an EMBL/GenBank/DDBJ whole genome shotgun (WGS) entry which is preliminary data.</text>
</comment>
<proteinExistence type="predicted"/>
<evidence type="ECO:0000256" key="5">
    <source>
        <dbReference type="ARBA" id="ARBA00022553"/>
    </source>
</evidence>